<dbReference type="PANTHER" id="PTHR42859:SF10">
    <property type="entry name" value="DIMETHYLSULFOXIDE REDUCTASE CHAIN B"/>
    <property type="match status" value="1"/>
</dbReference>
<dbReference type="GO" id="GO:0016491">
    <property type="term" value="F:oxidoreductase activity"/>
    <property type="evidence" value="ECO:0007669"/>
    <property type="project" value="UniProtKB-ARBA"/>
</dbReference>
<dbReference type="AlphaFoldDB" id="D2RHG2"/>
<evidence type="ECO:0000256" key="1">
    <source>
        <dbReference type="ARBA" id="ARBA00022448"/>
    </source>
</evidence>
<dbReference type="Proteomes" id="UP000001901">
    <property type="component" value="Chromosome"/>
</dbReference>
<dbReference type="InterPro" id="IPR050294">
    <property type="entry name" value="RnfB_subfamily"/>
</dbReference>
<feature type="domain" description="4Fe-4S ferredoxin-type" evidence="7">
    <location>
        <begin position="422"/>
        <end position="449"/>
    </location>
</feature>
<dbReference type="GO" id="GO:0051539">
    <property type="term" value="F:4 iron, 4 sulfur cluster binding"/>
    <property type="evidence" value="ECO:0007669"/>
    <property type="project" value="UniProtKB-KW"/>
</dbReference>
<dbReference type="Gene3D" id="3.30.70.20">
    <property type="match status" value="2"/>
</dbReference>
<evidence type="ECO:0000256" key="3">
    <source>
        <dbReference type="ARBA" id="ARBA00022723"/>
    </source>
</evidence>
<reference evidence="8 9" key="1">
    <citation type="journal article" date="2010" name="Stand. Genomic Sci.">
        <title>Complete genome sequence of Archaeoglobus profundus type strain (AV18).</title>
        <authorList>
            <person name="von Jan M."/>
            <person name="Lapidus A."/>
            <person name="Del Rio T.G."/>
            <person name="Copeland A."/>
            <person name="Tice H."/>
            <person name="Cheng J.F."/>
            <person name="Lucas S."/>
            <person name="Chen F."/>
            <person name="Nolan M."/>
            <person name="Goodwin L."/>
            <person name="Han C."/>
            <person name="Pitluck S."/>
            <person name="Liolios K."/>
            <person name="Ivanova N."/>
            <person name="Mavromatis K."/>
            <person name="Ovchinnikova G."/>
            <person name="Chertkov O."/>
            <person name="Pati A."/>
            <person name="Chen A."/>
            <person name="Palaniappan K."/>
            <person name="Land M."/>
            <person name="Hauser L."/>
            <person name="Chang Y.J."/>
            <person name="Jeffries C.D."/>
            <person name="Saunders E."/>
            <person name="Brettin T."/>
            <person name="Detter J.C."/>
            <person name="Chain P."/>
            <person name="Eichinger K."/>
            <person name="Huber H."/>
            <person name="Spring S."/>
            <person name="Rohde M."/>
            <person name="Goker M."/>
            <person name="Wirth R."/>
            <person name="Woyke T."/>
            <person name="Bristow J."/>
            <person name="Eisen J.A."/>
            <person name="Markowitz V."/>
            <person name="Hugenholtz P."/>
            <person name="Kyrpides N.C."/>
            <person name="Klenk H.P."/>
        </authorList>
    </citation>
    <scope>NUCLEOTIDE SEQUENCE [LARGE SCALE GENOMIC DNA]</scope>
    <source>
        <strain evidence="9">DSM 5631 / JCM 9629 / NBRC 100127 / Av18</strain>
    </source>
</reference>
<gene>
    <name evidence="8" type="ordered locus">Arcpr_0673</name>
</gene>
<dbReference type="GeneID" id="8739333"/>
<name>D2RHG2_ARCPA</name>
<keyword evidence="5" id="KW-0408">Iron</keyword>
<feature type="domain" description="4Fe-4S ferredoxin-type" evidence="7">
    <location>
        <begin position="450"/>
        <end position="479"/>
    </location>
</feature>
<evidence type="ECO:0000256" key="6">
    <source>
        <dbReference type="ARBA" id="ARBA00023014"/>
    </source>
</evidence>
<keyword evidence="3" id="KW-0479">Metal-binding</keyword>
<dbReference type="Pfam" id="PF13237">
    <property type="entry name" value="Fer4_10"/>
    <property type="match status" value="1"/>
</dbReference>
<keyword evidence="4" id="KW-0249">Electron transport</keyword>
<dbReference type="PaxDb" id="572546-Arcpr_0673"/>
<dbReference type="PROSITE" id="PS51379">
    <property type="entry name" value="4FE4S_FER_2"/>
    <property type="match status" value="3"/>
</dbReference>
<dbReference type="EMBL" id="CP001857">
    <property type="protein sequence ID" value="ADB57737.1"/>
    <property type="molecule type" value="Genomic_DNA"/>
</dbReference>
<feature type="domain" description="4Fe-4S ferredoxin-type" evidence="7">
    <location>
        <begin position="236"/>
        <end position="265"/>
    </location>
</feature>
<organism evidence="8 9">
    <name type="scientific">Archaeoglobus profundus (strain DSM 5631 / JCM 9629 / NBRC 100127 / Av18)</name>
    <dbReference type="NCBI Taxonomy" id="572546"/>
    <lineage>
        <taxon>Archaea</taxon>
        <taxon>Methanobacteriati</taxon>
        <taxon>Methanobacteriota</taxon>
        <taxon>Archaeoglobi</taxon>
        <taxon>Archaeoglobales</taxon>
        <taxon>Archaeoglobaceae</taxon>
        <taxon>Archaeoglobus</taxon>
    </lineage>
</organism>
<dbReference type="PANTHER" id="PTHR42859">
    <property type="entry name" value="OXIDOREDUCTASE"/>
    <property type="match status" value="1"/>
</dbReference>
<dbReference type="InterPro" id="IPR017900">
    <property type="entry name" value="4Fe4S_Fe_S_CS"/>
</dbReference>
<keyword evidence="2" id="KW-0004">4Fe-4S</keyword>
<dbReference type="SUPFAM" id="SSF54862">
    <property type="entry name" value="4Fe-4S ferredoxins"/>
    <property type="match status" value="2"/>
</dbReference>
<evidence type="ECO:0000259" key="7">
    <source>
        <dbReference type="PROSITE" id="PS51379"/>
    </source>
</evidence>
<protein>
    <submittedName>
        <fullName evidence="8">4Fe-4S ferredoxin iron-sulfur binding domain protein</fullName>
    </submittedName>
</protein>
<dbReference type="HOGENOM" id="CLU_488024_0_0_2"/>
<keyword evidence="6" id="KW-0411">Iron-sulfur</keyword>
<proteinExistence type="predicted"/>
<dbReference type="PROSITE" id="PS00198">
    <property type="entry name" value="4FE4S_FER_1"/>
    <property type="match status" value="1"/>
</dbReference>
<dbReference type="KEGG" id="apo:Arcpr_0673"/>
<evidence type="ECO:0000313" key="9">
    <source>
        <dbReference type="Proteomes" id="UP000001901"/>
    </source>
</evidence>
<evidence type="ECO:0000256" key="5">
    <source>
        <dbReference type="ARBA" id="ARBA00023004"/>
    </source>
</evidence>
<dbReference type="RefSeq" id="WP_012940073.1">
    <property type="nucleotide sequence ID" value="NC_013741.1"/>
</dbReference>
<accession>D2RHG2</accession>
<dbReference type="OrthoDB" id="23478at2157"/>
<dbReference type="STRING" id="572546.Arcpr_0673"/>
<evidence type="ECO:0000256" key="2">
    <source>
        <dbReference type="ARBA" id="ARBA00022485"/>
    </source>
</evidence>
<keyword evidence="9" id="KW-1185">Reference proteome</keyword>
<dbReference type="InterPro" id="IPR017896">
    <property type="entry name" value="4Fe4S_Fe-S-bd"/>
</dbReference>
<sequence>MIVICKKLGIYFDGKVVESCEDDFEVEEYTIFTCPSLYHKVKDKVEDYKILDLRILKAFRNPNEVAKALLTAESVYNELEFEAVNVGNSVAYIGDNLELIKELSLHCDLTVITQNEDTIRELYPYEVKVIRGRVKGVEGSIGNFKVYVEGYDVVRGKEVDFIEVGQVIYPNFDKHVEGIYGDEFLGAFKVLSNLGGFMKLVAVKVNHDICGVMKSGISGCNFCLECPNSAIEIVNGKINVDTVLCKACGFCSSICFTSAIENKVTPHDKLLEKVDKVSEVTDLDTIIFTCERSLGELYEFKNLPDVAIITVPCLNHVNEVHYLYAVLKGFKVLAIPCKDCEYFKTDCFDIAVKTLKAFGFNCLKLTRWEDFKDTFNELKKAGVPEVKFELRGRNKREMWLSLVESLMVYDLKERIFESKHFGKIKINDNCTLCNACMNFCPMEAIKKEDGKILFNHALCIACEMCAKACPEKAIEVEKALDFGDLGEKVVFEDEIIKCPKCGKPHISKRAYEKMKALTGMEKSLLFCKECRPKIIIEGVYEEIVKDIEEIRRRRLGE</sequence>
<evidence type="ECO:0000313" key="8">
    <source>
        <dbReference type="EMBL" id="ADB57737.1"/>
    </source>
</evidence>
<keyword evidence="1" id="KW-0813">Transport</keyword>
<dbReference type="eggNOG" id="arCOG02187">
    <property type="taxonomic scope" value="Archaea"/>
</dbReference>
<dbReference type="GO" id="GO:0046872">
    <property type="term" value="F:metal ion binding"/>
    <property type="evidence" value="ECO:0007669"/>
    <property type="project" value="UniProtKB-KW"/>
</dbReference>
<evidence type="ECO:0000256" key="4">
    <source>
        <dbReference type="ARBA" id="ARBA00022982"/>
    </source>
</evidence>